<keyword evidence="1" id="KW-1133">Transmembrane helix</keyword>
<dbReference type="EMBL" id="JBHSZI010000001">
    <property type="protein sequence ID" value="MFC7059214.1"/>
    <property type="molecule type" value="Genomic_DNA"/>
</dbReference>
<proteinExistence type="predicted"/>
<accession>A0ABD5W693</accession>
<keyword evidence="3" id="KW-1185">Reference proteome</keyword>
<keyword evidence="1" id="KW-0472">Membrane</keyword>
<protein>
    <recommendedName>
        <fullName evidence="4">AI-2E family transporter</fullName>
    </recommendedName>
</protein>
<dbReference type="RefSeq" id="WP_382186172.1">
    <property type="nucleotide sequence ID" value="NZ_JBHSZI010000001.1"/>
</dbReference>
<organism evidence="2 3">
    <name type="scientific">Halovenus salina</name>
    <dbReference type="NCBI Taxonomy" id="1510225"/>
    <lineage>
        <taxon>Archaea</taxon>
        <taxon>Methanobacteriati</taxon>
        <taxon>Methanobacteriota</taxon>
        <taxon>Stenosarchaea group</taxon>
        <taxon>Halobacteria</taxon>
        <taxon>Halobacteriales</taxon>
        <taxon>Haloarculaceae</taxon>
        <taxon>Halovenus</taxon>
    </lineage>
</organism>
<reference evidence="2 3" key="1">
    <citation type="journal article" date="2019" name="Int. J. Syst. Evol. Microbiol.">
        <title>The Global Catalogue of Microorganisms (GCM) 10K type strain sequencing project: providing services to taxonomists for standard genome sequencing and annotation.</title>
        <authorList>
            <consortium name="The Broad Institute Genomics Platform"/>
            <consortium name="The Broad Institute Genome Sequencing Center for Infectious Disease"/>
            <person name="Wu L."/>
            <person name="Ma J."/>
        </authorList>
    </citation>
    <scope>NUCLEOTIDE SEQUENCE [LARGE SCALE GENOMIC DNA]</scope>
    <source>
        <strain evidence="2 3">JCM 30072</strain>
    </source>
</reference>
<evidence type="ECO:0000313" key="3">
    <source>
        <dbReference type="Proteomes" id="UP001596445"/>
    </source>
</evidence>
<evidence type="ECO:0000256" key="1">
    <source>
        <dbReference type="SAM" id="Phobius"/>
    </source>
</evidence>
<keyword evidence="1" id="KW-0812">Transmembrane</keyword>
<sequence length="89" mass="9612">MRQPQSPRKIKTREYRERGTVRGLAVTTLPLLLLVAFMAAPAVMTGAVVGILGLKIAELLYPHATAVVTERRSAEQLTASSQVADGLVR</sequence>
<evidence type="ECO:0008006" key="4">
    <source>
        <dbReference type="Google" id="ProtNLM"/>
    </source>
</evidence>
<evidence type="ECO:0000313" key="2">
    <source>
        <dbReference type="EMBL" id="MFC7059214.1"/>
    </source>
</evidence>
<gene>
    <name evidence="2" type="ORF">ACFQQG_14810</name>
</gene>
<name>A0ABD5W693_9EURY</name>
<dbReference type="Proteomes" id="UP001596445">
    <property type="component" value="Unassembled WGS sequence"/>
</dbReference>
<comment type="caution">
    <text evidence="2">The sequence shown here is derived from an EMBL/GenBank/DDBJ whole genome shotgun (WGS) entry which is preliminary data.</text>
</comment>
<feature type="transmembrane region" description="Helical" evidence="1">
    <location>
        <begin position="21"/>
        <end position="54"/>
    </location>
</feature>
<dbReference type="AlphaFoldDB" id="A0ABD5W693"/>